<evidence type="ECO:0000256" key="1">
    <source>
        <dbReference type="ARBA" id="ARBA00001947"/>
    </source>
</evidence>
<dbReference type="InterPro" id="IPR012962">
    <property type="entry name" value="Pept_M54_archaemetzincn"/>
</dbReference>
<accession>A0AB34JSQ6</accession>
<evidence type="ECO:0000256" key="3">
    <source>
        <dbReference type="ARBA" id="ARBA00022723"/>
    </source>
</evidence>
<proteinExistence type="predicted"/>
<dbReference type="CDD" id="cd11375">
    <property type="entry name" value="Peptidase_M54"/>
    <property type="match status" value="1"/>
</dbReference>
<evidence type="ECO:0000313" key="8">
    <source>
        <dbReference type="Proteomes" id="UP001515480"/>
    </source>
</evidence>
<dbReference type="SUPFAM" id="SSF55486">
    <property type="entry name" value="Metalloproteases ('zincins'), catalytic domain"/>
    <property type="match status" value="1"/>
</dbReference>
<dbReference type="AlphaFoldDB" id="A0AB34JSQ6"/>
<keyword evidence="8" id="KW-1185">Reference proteome</keyword>
<evidence type="ECO:0000256" key="4">
    <source>
        <dbReference type="ARBA" id="ARBA00022801"/>
    </source>
</evidence>
<sequence length="425" mass="46367">MPPKPPRWRPPSSVEERLKATGEASAQLLRCWECIPPLPPPRAGEWLAAAQPGARDRRGQSFADFSRPGPHRTFPSRQQQKIYLTPLGAADAAPAWAALAGALAACFSLPVCALPSRLPREELAALARDACGAGYGEQLEAPSVHALLARHRPRDAFALVAYAADDLCDSSKGFSFLFGQANLDKGTAVVSFARYQDAMPSLTLRRCALVLCHEVGHLFGIKHCIWGRCIMNGSNHLEEADSRGFALCPVELCKLASSLAAVQPLDATAREEAMLRWLGAHGLHADAEESRQRLRLMRGETEAATEVATPPPFVLPDERYDRRTCGMERRLLARLRAATSEGAESVRALLEPTLASLPDNTRIMVAPPLGKPTAVLGSFIDPSVIVWLLLDPLDVDSKQVTYCRLEAPEAIQLFEALYKWAPFLT</sequence>
<dbReference type="InterPro" id="IPR024079">
    <property type="entry name" value="MetalloPept_cat_dom_sf"/>
</dbReference>
<name>A0AB34JSQ6_PRYPA</name>
<comment type="caution">
    <text evidence="7">The sequence shown here is derived from an EMBL/GenBank/DDBJ whole genome shotgun (WGS) entry which is preliminary data.</text>
</comment>
<comment type="cofactor">
    <cofactor evidence="1">
        <name>Zn(2+)</name>
        <dbReference type="ChEBI" id="CHEBI:29105"/>
    </cofactor>
</comment>
<keyword evidence="5" id="KW-0862">Zinc</keyword>
<dbReference type="GO" id="GO:0008237">
    <property type="term" value="F:metallopeptidase activity"/>
    <property type="evidence" value="ECO:0007669"/>
    <property type="project" value="UniProtKB-KW"/>
</dbReference>
<keyword evidence="4" id="KW-0378">Hydrolase</keyword>
<gene>
    <name evidence="7" type="ORF">AB1Y20_019504</name>
</gene>
<dbReference type="Proteomes" id="UP001515480">
    <property type="component" value="Unassembled WGS sequence"/>
</dbReference>
<keyword evidence="2" id="KW-0645">Protease</keyword>
<evidence type="ECO:0000313" key="7">
    <source>
        <dbReference type="EMBL" id="KAL1524615.1"/>
    </source>
</evidence>
<keyword evidence="6" id="KW-0482">Metalloprotease</keyword>
<evidence type="ECO:0000256" key="2">
    <source>
        <dbReference type="ARBA" id="ARBA00022670"/>
    </source>
</evidence>
<protein>
    <submittedName>
        <fullName evidence="7">Uncharacterized protein</fullName>
    </submittedName>
</protein>
<dbReference type="Gene3D" id="3.40.390.10">
    <property type="entry name" value="Collagenase (Catalytic Domain)"/>
    <property type="match status" value="1"/>
</dbReference>
<dbReference type="GO" id="GO:0006508">
    <property type="term" value="P:proteolysis"/>
    <property type="evidence" value="ECO:0007669"/>
    <property type="project" value="UniProtKB-KW"/>
</dbReference>
<organism evidence="7 8">
    <name type="scientific">Prymnesium parvum</name>
    <name type="common">Toxic golden alga</name>
    <dbReference type="NCBI Taxonomy" id="97485"/>
    <lineage>
        <taxon>Eukaryota</taxon>
        <taxon>Haptista</taxon>
        <taxon>Haptophyta</taxon>
        <taxon>Prymnesiophyceae</taxon>
        <taxon>Prymnesiales</taxon>
        <taxon>Prymnesiaceae</taxon>
        <taxon>Prymnesium</taxon>
    </lineage>
</organism>
<evidence type="ECO:0000256" key="5">
    <source>
        <dbReference type="ARBA" id="ARBA00022833"/>
    </source>
</evidence>
<evidence type="ECO:0000256" key="6">
    <source>
        <dbReference type="ARBA" id="ARBA00023049"/>
    </source>
</evidence>
<dbReference type="Pfam" id="PF07998">
    <property type="entry name" value="Peptidase_M54"/>
    <property type="match status" value="1"/>
</dbReference>
<dbReference type="PANTHER" id="PTHR15910">
    <property type="entry name" value="ARCHAEMETZINCIN"/>
    <property type="match status" value="1"/>
</dbReference>
<dbReference type="PANTHER" id="PTHR15910:SF1">
    <property type="entry name" value="ARCHAEMETZINCIN-2"/>
    <property type="match status" value="1"/>
</dbReference>
<dbReference type="EMBL" id="JBGBPQ010000005">
    <property type="protein sequence ID" value="KAL1524615.1"/>
    <property type="molecule type" value="Genomic_DNA"/>
</dbReference>
<reference evidence="7 8" key="1">
    <citation type="journal article" date="2024" name="Science">
        <title>Giant polyketide synthase enzymes in the biosynthesis of giant marine polyether toxins.</title>
        <authorList>
            <person name="Fallon T.R."/>
            <person name="Shende V.V."/>
            <person name="Wierzbicki I.H."/>
            <person name="Pendleton A.L."/>
            <person name="Watervoot N.F."/>
            <person name="Auber R.P."/>
            <person name="Gonzalez D.J."/>
            <person name="Wisecaver J.H."/>
            <person name="Moore B.S."/>
        </authorList>
    </citation>
    <scope>NUCLEOTIDE SEQUENCE [LARGE SCALE GENOMIC DNA]</scope>
    <source>
        <strain evidence="7 8">12B1</strain>
    </source>
</reference>
<dbReference type="GO" id="GO:0046872">
    <property type="term" value="F:metal ion binding"/>
    <property type="evidence" value="ECO:0007669"/>
    <property type="project" value="UniProtKB-KW"/>
</dbReference>
<keyword evidence="3" id="KW-0479">Metal-binding</keyword>